<keyword evidence="2" id="KW-1185">Reference proteome</keyword>
<name>A0ABR5SHV8_9BACT</name>
<evidence type="ECO:0000313" key="2">
    <source>
        <dbReference type="Proteomes" id="UP000060487"/>
    </source>
</evidence>
<evidence type="ECO:0000313" key="1">
    <source>
        <dbReference type="EMBL" id="KWT91819.1"/>
    </source>
</evidence>
<accession>A0ABR5SHV8</accession>
<dbReference type="InterPro" id="IPR036280">
    <property type="entry name" value="Multihaem_cyt_sf"/>
</dbReference>
<dbReference type="RefSeq" id="WP_085051250.1">
    <property type="nucleotide sequence ID" value="NZ_LNQR01000028.1"/>
</dbReference>
<organism evidence="1 2">
    <name type="scientific">Candidatus Magnetominusculus xianensis</name>
    <dbReference type="NCBI Taxonomy" id="1748249"/>
    <lineage>
        <taxon>Bacteria</taxon>
        <taxon>Pseudomonadati</taxon>
        <taxon>Nitrospirota</taxon>
        <taxon>Nitrospiria</taxon>
        <taxon>Nitrospirales</taxon>
        <taxon>Nitrospiraceae</taxon>
        <taxon>Candidatus Magnetominusculus</taxon>
    </lineage>
</organism>
<comment type="caution">
    <text evidence="1">The sequence shown here is derived from an EMBL/GenBank/DDBJ whole genome shotgun (WGS) entry which is preliminary data.</text>
</comment>
<protein>
    <submittedName>
        <fullName evidence="1">Cytochrome C</fullName>
    </submittedName>
</protein>
<reference evidence="1 2" key="1">
    <citation type="submission" date="2015-11" db="EMBL/GenBank/DDBJ databases">
        <authorList>
            <person name="Lin W."/>
        </authorList>
    </citation>
    <scope>NUCLEOTIDE SEQUENCE [LARGE SCALE GENOMIC DNA]</scope>
    <source>
        <strain evidence="1 2">HCH-1</strain>
    </source>
</reference>
<sequence length="174" mass="19899">MSHAWRPVFVVLAVVAAIVVMRVILVPSDFTAKDGDYKYQWHRLSAEQVSKDFTVKHRGRDFCGQCHPNHIEKMKDSGHQNIQCENCHVMYEPAKKSHPINLKEDFGYLLNIGIDRSRELCKRCHAELSYRPKTYTSSKGTEKFKQIDPTKHNPGIECAMCHDVHSAGFKTAAK</sequence>
<proteinExistence type="predicted"/>
<dbReference type="Proteomes" id="UP000060487">
    <property type="component" value="Unassembled WGS sequence"/>
</dbReference>
<dbReference type="EMBL" id="LNQR01000028">
    <property type="protein sequence ID" value="KWT91819.1"/>
    <property type="molecule type" value="Genomic_DNA"/>
</dbReference>
<dbReference type="SUPFAM" id="SSF48695">
    <property type="entry name" value="Multiheme cytochromes"/>
    <property type="match status" value="1"/>
</dbReference>
<gene>
    <name evidence="1" type="ORF">ASN18_0721</name>
</gene>